<accession>A0A139HSS2</accession>
<dbReference type="GO" id="GO:0003697">
    <property type="term" value="F:single-stranded DNA binding"/>
    <property type="evidence" value="ECO:0007669"/>
    <property type="project" value="InterPro"/>
</dbReference>
<dbReference type="GO" id="GO:1990904">
    <property type="term" value="C:ribonucleoprotein complex"/>
    <property type="evidence" value="ECO:0007669"/>
    <property type="project" value="UniProtKB-KW"/>
</dbReference>
<name>A0A139HSS2_9PEZI</name>
<evidence type="ECO:0000313" key="11">
    <source>
        <dbReference type="Proteomes" id="UP000070133"/>
    </source>
</evidence>
<evidence type="ECO:0000256" key="9">
    <source>
        <dbReference type="SAM" id="MobiDB-lite"/>
    </source>
</evidence>
<evidence type="ECO:0000256" key="4">
    <source>
        <dbReference type="ARBA" id="ARBA00023015"/>
    </source>
</evidence>
<organism evidence="10 11">
    <name type="scientific">Pseudocercospora eumusae</name>
    <dbReference type="NCBI Taxonomy" id="321146"/>
    <lineage>
        <taxon>Eukaryota</taxon>
        <taxon>Fungi</taxon>
        <taxon>Dikarya</taxon>
        <taxon>Ascomycota</taxon>
        <taxon>Pezizomycotina</taxon>
        <taxon>Dothideomycetes</taxon>
        <taxon>Dothideomycetidae</taxon>
        <taxon>Mycosphaerellales</taxon>
        <taxon>Mycosphaerellaceae</taxon>
        <taxon>Pseudocercospora</taxon>
    </lineage>
</organism>
<dbReference type="Pfam" id="PF12829">
    <property type="entry name" value="Mhr1"/>
    <property type="match status" value="1"/>
</dbReference>
<feature type="compositionally biased region" description="Low complexity" evidence="9">
    <location>
        <begin position="469"/>
        <end position="481"/>
    </location>
</feature>
<dbReference type="GO" id="GO:0000150">
    <property type="term" value="F:DNA strand exchange activity"/>
    <property type="evidence" value="ECO:0007669"/>
    <property type="project" value="InterPro"/>
</dbReference>
<keyword evidence="11" id="KW-1185">Reference proteome</keyword>
<dbReference type="AlphaFoldDB" id="A0A139HSS2"/>
<evidence type="ECO:0000256" key="3">
    <source>
        <dbReference type="ARBA" id="ARBA00022980"/>
    </source>
</evidence>
<evidence type="ECO:0000256" key="6">
    <source>
        <dbReference type="ARBA" id="ARBA00023163"/>
    </source>
</evidence>
<keyword evidence="4" id="KW-0805">Transcription regulation</keyword>
<feature type="region of interest" description="Disordered" evidence="9">
    <location>
        <begin position="214"/>
        <end position="237"/>
    </location>
</feature>
<keyword evidence="7" id="KW-0687">Ribonucleoprotein</keyword>
<dbReference type="PANTHER" id="PTHR28184">
    <property type="entry name" value="MITOCHONDRIAL HOMOLOGOUS RECOMBINATION PROTEIN 1"/>
    <property type="match status" value="1"/>
</dbReference>
<dbReference type="EMBL" id="LFZN01000013">
    <property type="protein sequence ID" value="KXT05447.1"/>
    <property type="molecule type" value="Genomic_DNA"/>
</dbReference>
<dbReference type="GO" id="GO:0003735">
    <property type="term" value="F:structural constituent of ribosome"/>
    <property type="evidence" value="ECO:0007669"/>
    <property type="project" value="TreeGrafter"/>
</dbReference>
<feature type="region of interest" description="Disordered" evidence="9">
    <location>
        <begin position="266"/>
        <end position="291"/>
    </location>
</feature>
<keyword evidence="5" id="KW-0496">Mitochondrion</keyword>
<dbReference type="Proteomes" id="UP000070133">
    <property type="component" value="Unassembled WGS sequence"/>
</dbReference>
<evidence type="ECO:0000256" key="8">
    <source>
        <dbReference type="ARBA" id="ARBA00035185"/>
    </source>
</evidence>
<keyword evidence="6" id="KW-0804">Transcription</keyword>
<feature type="compositionally biased region" description="Basic and acidic residues" evidence="9">
    <location>
        <begin position="449"/>
        <end position="467"/>
    </location>
</feature>
<keyword evidence="3" id="KW-0689">Ribosomal protein</keyword>
<proteinExistence type="inferred from homology"/>
<reference evidence="10 11" key="1">
    <citation type="submission" date="2015-07" db="EMBL/GenBank/DDBJ databases">
        <title>Comparative genomics of the Sigatoka disease complex on banana suggests a link between parallel evolutionary changes in Pseudocercospora fijiensis and Pseudocercospora eumusae and increased virulence on the banana host.</title>
        <authorList>
            <person name="Chang T.-C."/>
            <person name="Salvucci A."/>
            <person name="Crous P.W."/>
            <person name="Stergiopoulos I."/>
        </authorList>
    </citation>
    <scope>NUCLEOTIDE SEQUENCE [LARGE SCALE GENOMIC DNA]</scope>
    <source>
        <strain evidence="10 11">CBS 114824</strain>
    </source>
</reference>
<protein>
    <recommendedName>
        <fullName evidence="8">Large ribosomal subunit protein mL67</fullName>
    </recommendedName>
</protein>
<dbReference type="OrthoDB" id="5333655at2759"/>
<evidence type="ECO:0000256" key="1">
    <source>
        <dbReference type="ARBA" id="ARBA00004173"/>
    </source>
</evidence>
<evidence type="ECO:0000313" key="10">
    <source>
        <dbReference type="EMBL" id="KXT05447.1"/>
    </source>
</evidence>
<comment type="similarity">
    <text evidence="2">Belongs to the mitochondrion-specific ribosomal protein mL67 family.</text>
</comment>
<evidence type="ECO:0000256" key="5">
    <source>
        <dbReference type="ARBA" id="ARBA00023128"/>
    </source>
</evidence>
<dbReference type="STRING" id="321146.A0A139HSS2"/>
<dbReference type="PANTHER" id="PTHR28184:SF1">
    <property type="entry name" value="LARGE RIBOSOMAL SUBUNIT PROTEIN ML67"/>
    <property type="match status" value="1"/>
</dbReference>
<dbReference type="InterPro" id="IPR024629">
    <property type="entry name" value="Ribosomal_mL67"/>
</dbReference>
<sequence>MPRYAVRQGQHGRHIYAYCNVRTNQVLYSLERTLRNAHLKQLADVGANNNPPKIRKDVWRPLWIVSLPNSRIGQRQGLKVFQELREYRMLHETNWDIPEEMKRPYTEKEIERLQRRLDNRGGSKKETVYDIIKRKKWKMRVKMVMDQKANSIADLAAILSRQETMGAIISQERDLALGLQKKDDQDTIVDLANRNATEADKLKAKVPIMQAEVAEAEQQAQNKDNSSKERRSAFQKALHTRRDLEKIQLQIRRMEWSAAQVADAKARAADSTAKPSTAEEATRAEASSSSEQTVLDKVDFRRYLSDFPAELDPIAAAKAGTPIAKGSALEPVDRKQKKRARVIRQPIFTAQGITIKWANILDAEFAETWPINVKHGRMGFVRHIAPKPDDEPVDDLRQFRGLIDKNPEDVAKESAAKAARSKIIKSIAEKMLAGVKGLQGPRLPAPLRKQAEHQEHNRKLAQREKSRLQQQAAQGTAGSQTNEPGASNQADEPPVQGDAPKL</sequence>
<evidence type="ECO:0000256" key="7">
    <source>
        <dbReference type="ARBA" id="ARBA00023274"/>
    </source>
</evidence>
<dbReference type="GO" id="GO:0005739">
    <property type="term" value="C:mitochondrion"/>
    <property type="evidence" value="ECO:0007669"/>
    <property type="project" value="UniProtKB-SubCell"/>
</dbReference>
<comment type="subcellular location">
    <subcellularLocation>
        <location evidence="1">Mitochondrion</location>
    </subcellularLocation>
</comment>
<comment type="caution">
    <text evidence="10">The sequence shown here is derived from an EMBL/GenBank/DDBJ whole genome shotgun (WGS) entry which is preliminary data.</text>
</comment>
<gene>
    <name evidence="10" type="ORF">AC578_11040</name>
</gene>
<dbReference type="GO" id="GO:0005840">
    <property type="term" value="C:ribosome"/>
    <property type="evidence" value="ECO:0007669"/>
    <property type="project" value="UniProtKB-KW"/>
</dbReference>
<evidence type="ECO:0000256" key="2">
    <source>
        <dbReference type="ARBA" id="ARBA00010741"/>
    </source>
</evidence>
<feature type="region of interest" description="Disordered" evidence="9">
    <location>
        <begin position="449"/>
        <end position="502"/>
    </location>
</feature>